<dbReference type="RefSeq" id="WP_289214312.1">
    <property type="nucleotide sequence ID" value="NZ_JAPVRC010000001.1"/>
</dbReference>
<keyword evidence="2" id="KW-1185">Reference proteome</keyword>
<proteinExistence type="predicted"/>
<sequence length="241" mass="27958">MKWLKLFILPLAGVILTGCLYPDSELRKNEPTNQEQLDSVQQAVEQYQEQESGLLPIKTRDEDTPDFIKYPLDFNSLRERGLMGESPGNSFENGGYYQYVIIRPDDDPTVKIVDLRMAESLRSLQLKVDFYEDENKYPPLKDKIARNVYDVKFEEMGLDSPPTVDSPYSEKSLPVYINERGELLVDYRKELYDLMRKEDHSYEEGDDIRYLLTDHTPFAPAYSPAYTIEEGEPVFMTEPPS</sequence>
<accession>A0ABW2K3J8</accession>
<dbReference type="EMBL" id="JBHTBY010000006">
    <property type="protein sequence ID" value="MFC7320703.1"/>
    <property type="molecule type" value="Genomic_DNA"/>
</dbReference>
<reference evidence="2" key="1">
    <citation type="journal article" date="2019" name="Int. J. Syst. Evol. Microbiol.">
        <title>The Global Catalogue of Microorganisms (GCM) 10K type strain sequencing project: providing services to taxonomists for standard genome sequencing and annotation.</title>
        <authorList>
            <consortium name="The Broad Institute Genomics Platform"/>
            <consortium name="The Broad Institute Genome Sequencing Center for Infectious Disease"/>
            <person name="Wu L."/>
            <person name="Ma J."/>
        </authorList>
    </citation>
    <scope>NUCLEOTIDE SEQUENCE [LARGE SCALE GENOMIC DNA]</scope>
    <source>
        <strain evidence="2">CCUG 73951</strain>
    </source>
</reference>
<gene>
    <name evidence="1" type="ORF">ACFQMN_07400</name>
</gene>
<evidence type="ECO:0008006" key="3">
    <source>
        <dbReference type="Google" id="ProtNLM"/>
    </source>
</evidence>
<evidence type="ECO:0000313" key="2">
    <source>
        <dbReference type="Proteomes" id="UP001596494"/>
    </source>
</evidence>
<dbReference type="PROSITE" id="PS51257">
    <property type="entry name" value="PROKAR_LIPOPROTEIN"/>
    <property type="match status" value="1"/>
</dbReference>
<protein>
    <recommendedName>
        <fullName evidence="3">ABC transporter periplasmic binding protein yphF</fullName>
    </recommendedName>
</protein>
<name>A0ABW2K3J8_9BACI</name>
<dbReference type="Proteomes" id="UP001596494">
    <property type="component" value="Unassembled WGS sequence"/>
</dbReference>
<evidence type="ECO:0000313" key="1">
    <source>
        <dbReference type="EMBL" id="MFC7320703.1"/>
    </source>
</evidence>
<comment type="caution">
    <text evidence="1">The sequence shown here is derived from an EMBL/GenBank/DDBJ whole genome shotgun (WGS) entry which is preliminary data.</text>
</comment>
<organism evidence="1 2">
    <name type="scientific">Halobacillus campisalis</name>
    <dbReference type="NCBI Taxonomy" id="435909"/>
    <lineage>
        <taxon>Bacteria</taxon>
        <taxon>Bacillati</taxon>
        <taxon>Bacillota</taxon>
        <taxon>Bacilli</taxon>
        <taxon>Bacillales</taxon>
        <taxon>Bacillaceae</taxon>
        <taxon>Halobacillus</taxon>
    </lineage>
</organism>